<organism evidence="2 3">
    <name type="scientific">Coprinellus micaceus</name>
    <name type="common">Glistening ink-cap mushroom</name>
    <name type="synonym">Coprinus micaceus</name>
    <dbReference type="NCBI Taxonomy" id="71717"/>
    <lineage>
        <taxon>Eukaryota</taxon>
        <taxon>Fungi</taxon>
        <taxon>Dikarya</taxon>
        <taxon>Basidiomycota</taxon>
        <taxon>Agaricomycotina</taxon>
        <taxon>Agaricomycetes</taxon>
        <taxon>Agaricomycetidae</taxon>
        <taxon>Agaricales</taxon>
        <taxon>Agaricineae</taxon>
        <taxon>Psathyrellaceae</taxon>
        <taxon>Coprinellus</taxon>
    </lineage>
</organism>
<name>A0A4Y7TAJ0_COPMI</name>
<dbReference type="PROSITE" id="PS50231">
    <property type="entry name" value="RICIN_B_LECTIN"/>
    <property type="match status" value="1"/>
</dbReference>
<keyword evidence="3" id="KW-1185">Reference proteome</keyword>
<dbReference type="EMBL" id="QPFP01000020">
    <property type="protein sequence ID" value="TEB31150.1"/>
    <property type="molecule type" value="Genomic_DNA"/>
</dbReference>
<dbReference type="SUPFAM" id="SSF50370">
    <property type="entry name" value="Ricin B-like lectins"/>
    <property type="match status" value="1"/>
</dbReference>
<evidence type="ECO:0000313" key="2">
    <source>
        <dbReference type="EMBL" id="TEB31150.1"/>
    </source>
</evidence>
<evidence type="ECO:0000313" key="3">
    <source>
        <dbReference type="Proteomes" id="UP000298030"/>
    </source>
</evidence>
<dbReference type="OrthoDB" id="6770063at2759"/>
<dbReference type="InterPro" id="IPR000772">
    <property type="entry name" value="Ricin_B_lectin"/>
</dbReference>
<dbReference type="CDD" id="cd00161">
    <property type="entry name" value="beta-trefoil_Ricin-like"/>
    <property type="match status" value="1"/>
</dbReference>
<comment type="caution">
    <text evidence="2">The sequence shown here is derived from an EMBL/GenBank/DDBJ whole genome shotgun (WGS) entry which is preliminary data.</text>
</comment>
<reference evidence="2 3" key="1">
    <citation type="journal article" date="2019" name="Nat. Ecol. Evol.">
        <title>Megaphylogeny resolves global patterns of mushroom evolution.</title>
        <authorList>
            <person name="Varga T."/>
            <person name="Krizsan K."/>
            <person name="Foldi C."/>
            <person name="Dima B."/>
            <person name="Sanchez-Garcia M."/>
            <person name="Sanchez-Ramirez S."/>
            <person name="Szollosi G.J."/>
            <person name="Szarkandi J.G."/>
            <person name="Papp V."/>
            <person name="Albert L."/>
            <person name="Andreopoulos W."/>
            <person name="Angelini C."/>
            <person name="Antonin V."/>
            <person name="Barry K.W."/>
            <person name="Bougher N.L."/>
            <person name="Buchanan P."/>
            <person name="Buyck B."/>
            <person name="Bense V."/>
            <person name="Catcheside P."/>
            <person name="Chovatia M."/>
            <person name="Cooper J."/>
            <person name="Damon W."/>
            <person name="Desjardin D."/>
            <person name="Finy P."/>
            <person name="Geml J."/>
            <person name="Haridas S."/>
            <person name="Hughes K."/>
            <person name="Justo A."/>
            <person name="Karasinski D."/>
            <person name="Kautmanova I."/>
            <person name="Kiss B."/>
            <person name="Kocsube S."/>
            <person name="Kotiranta H."/>
            <person name="LaButti K.M."/>
            <person name="Lechner B.E."/>
            <person name="Liimatainen K."/>
            <person name="Lipzen A."/>
            <person name="Lukacs Z."/>
            <person name="Mihaltcheva S."/>
            <person name="Morgado L.N."/>
            <person name="Niskanen T."/>
            <person name="Noordeloos M.E."/>
            <person name="Ohm R.A."/>
            <person name="Ortiz-Santana B."/>
            <person name="Ovrebo C."/>
            <person name="Racz N."/>
            <person name="Riley R."/>
            <person name="Savchenko A."/>
            <person name="Shiryaev A."/>
            <person name="Soop K."/>
            <person name="Spirin V."/>
            <person name="Szebenyi C."/>
            <person name="Tomsovsky M."/>
            <person name="Tulloss R.E."/>
            <person name="Uehling J."/>
            <person name="Grigoriev I.V."/>
            <person name="Vagvolgyi C."/>
            <person name="Papp T."/>
            <person name="Martin F.M."/>
            <person name="Miettinen O."/>
            <person name="Hibbett D.S."/>
            <person name="Nagy L.G."/>
        </authorList>
    </citation>
    <scope>NUCLEOTIDE SEQUENCE [LARGE SCALE GENOMIC DNA]</scope>
    <source>
        <strain evidence="2 3">FP101781</strain>
    </source>
</reference>
<evidence type="ECO:0000259" key="1">
    <source>
        <dbReference type="Pfam" id="PF00652"/>
    </source>
</evidence>
<dbReference type="Pfam" id="PF00652">
    <property type="entry name" value="Ricin_B_lectin"/>
    <property type="match status" value="1"/>
</dbReference>
<feature type="domain" description="Ricin B lectin" evidence="1">
    <location>
        <begin position="11"/>
        <end position="108"/>
    </location>
</feature>
<dbReference type="InterPro" id="IPR035992">
    <property type="entry name" value="Ricin_B-like_lectins"/>
</dbReference>
<proteinExistence type="predicted"/>
<gene>
    <name evidence="2" type="ORF">FA13DRAFT_1754899</name>
</gene>
<dbReference type="Gene3D" id="2.80.10.50">
    <property type="match status" value="1"/>
</dbReference>
<sequence length="140" mass="15518">MAFVKFIPGNNVNKCLDVRGAVFENGTPVQILRLQRDSGAGLVFELGRVRRLGLQGTNFCLDAGANPASGVGMKIWQCYDNLPAQQWYYTDDNRLAVGGSRYAFEAHVNAWICPMACLRTRTKCRPGNALDGNTNQVWTF</sequence>
<dbReference type="Proteomes" id="UP000298030">
    <property type="component" value="Unassembled WGS sequence"/>
</dbReference>
<protein>
    <recommendedName>
        <fullName evidence="1">Ricin B lectin domain-containing protein</fullName>
    </recommendedName>
</protein>
<dbReference type="AlphaFoldDB" id="A0A4Y7TAJ0"/>
<accession>A0A4Y7TAJ0</accession>